<dbReference type="AlphaFoldDB" id="A0A1M7IBC1"/>
<organism evidence="1 2">
    <name type="scientific">Flavobacterium saccharophilum</name>
    <dbReference type="NCBI Taxonomy" id="29534"/>
    <lineage>
        <taxon>Bacteria</taxon>
        <taxon>Pseudomonadati</taxon>
        <taxon>Bacteroidota</taxon>
        <taxon>Flavobacteriia</taxon>
        <taxon>Flavobacteriales</taxon>
        <taxon>Flavobacteriaceae</taxon>
        <taxon>Flavobacterium</taxon>
    </lineage>
</organism>
<dbReference type="STRING" id="29534.SAMN05444366_3090"/>
<accession>A0A1M7IBC1</accession>
<dbReference type="Proteomes" id="UP000184121">
    <property type="component" value="Unassembled WGS sequence"/>
</dbReference>
<proteinExistence type="predicted"/>
<dbReference type="EMBL" id="FRBY01000004">
    <property type="protein sequence ID" value="SHM38062.1"/>
    <property type="molecule type" value="Genomic_DNA"/>
</dbReference>
<protein>
    <submittedName>
        <fullName evidence="1">Uncharacterized protein</fullName>
    </submittedName>
</protein>
<sequence>MNVFNPDEFPKNLNDKEIEILSQLVIKNPISDLWKEIARKLTSEQKNIAYLFPKLDKRQNVM</sequence>
<evidence type="ECO:0000313" key="2">
    <source>
        <dbReference type="Proteomes" id="UP000184121"/>
    </source>
</evidence>
<name>A0A1M7IBC1_9FLAO</name>
<keyword evidence="2" id="KW-1185">Reference proteome</keyword>
<dbReference type="RefSeq" id="WP_072973815.1">
    <property type="nucleotide sequence ID" value="NZ_FRBY01000004.1"/>
</dbReference>
<dbReference type="OrthoDB" id="1354447at2"/>
<evidence type="ECO:0000313" key="1">
    <source>
        <dbReference type="EMBL" id="SHM38062.1"/>
    </source>
</evidence>
<gene>
    <name evidence="1" type="ORF">SAMN05444366_3090</name>
</gene>
<reference evidence="2" key="1">
    <citation type="submission" date="2016-11" db="EMBL/GenBank/DDBJ databases">
        <authorList>
            <person name="Varghese N."/>
            <person name="Submissions S."/>
        </authorList>
    </citation>
    <scope>NUCLEOTIDE SEQUENCE [LARGE SCALE GENOMIC DNA]</scope>
    <source>
        <strain evidence="2">DSM 1811</strain>
    </source>
</reference>